<feature type="region of interest" description="Disordered" evidence="1">
    <location>
        <begin position="47"/>
        <end position="79"/>
    </location>
</feature>
<evidence type="ECO:0000256" key="2">
    <source>
        <dbReference type="SAM" id="SignalP"/>
    </source>
</evidence>
<feature type="signal peptide" evidence="2">
    <location>
        <begin position="1"/>
        <end position="18"/>
    </location>
</feature>
<feature type="compositionally biased region" description="Gly residues" evidence="1">
    <location>
        <begin position="65"/>
        <end position="75"/>
    </location>
</feature>
<dbReference type="AlphaFoldDB" id="A0AB37HXI4"/>
<dbReference type="Proteomes" id="UP000677180">
    <property type="component" value="Chromosome"/>
</dbReference>
<protein>
    <recommendedName>
        <fullName evidence="5">PKD domain-containing protein</fullName>
    </recommendedName>
</protein>
<feature type="region of interest" description="Disordered" evidence="1">
    <location>
        <begin position="271"/>
        <end position="305"/>
    </location>
</feature>
<name>A0AB37HXI4_9ACTN</name>
<reference evidence="3" key="1">
    <citation type="submission" date="2021-03" db="EMBL/GenBank/DDBJ databases">
        <title>Human Oral Microbial Genomes.</title>
        <authorList>
            <person name="Johnston C.D."/>
            <person name="Chen T."/>
            <person name="Dewhirst F.E."/>
        </authorList>
    </citation>
    <scope>NUCLEOTIDE SEQUENCE</scope>
    <source>
        <strain evidence="3">F0714</strain>
    </source>
</reference>
<evidence type="ECO:0000313" key="4">
    <source>
        <dbReference type="Proteomes" id="UP000677180"/>
    </source>
</evidence>
<proteinExistence type="predicted"/>
<dbReference type="EMBL" id="CP072385">
    <property type="protein sequence ID" value="QUC11585.1"/>
    <property type="molecule type" value="Genomic_DNA"/>
</dbReference>
<accession>A0AB37HXI4</accession>
<sequence length="305" mass="32487">MKRLITVLLATAFLLAVAGVSQQSARAEGNIRCGQKDSTVGSCEIVVRAPGSGGQPGRPAQPRNTGGGGSSGGGSEEPSWPIEGCIRYDSLSGLCVRFAPSESPGAGSGGTPEPATLARIAMERMDLHAPNIGLWPHPLEELPNGYNYVGWNNWMWIKNPTPNTWGPITKTVTQSGHSITATAAVTHLTWEMGNGDTKTCDKGIEHPEHNTRNEKSPSCGYIYHQTGNYTITATAHWVIVWTGLGQQGTIEMNLTTQAHTKVVEVSAVNIPNDRHHNPAPSPPPNQTGTPSREAPCPTNHNKHGC</sequence>
<keyword evidence="2" id="KW-0732">Signal</keyword>
<evidence type="ECO:0000313" key="3">
    <source>
        <dbReference type="EMBL" id="QUC11585.1"/>
    </source>
</evidence>
<evidence type="ECO:0000256" key="1">
    <source>
        <dbReference type="SAM" id="MobiDB-lite"/>
    </source>
</evidence>
<organism evidence="3 4">
    <name type="scientific">Arachnia propionica</name>
    <dbReference type="NCBI Taxonomy" id="1750"/>
    <lineage>
        <taxon>Bacteria</taxon>
        <taxon>Bacillati</taxon>
        <taxon>Actinomycetota</taxon>
        <taxon>Actinomycetes</taxon>
        <taxon>Propionibacteriales</taxon>
        <taxon>Propionibacteriaceae</taxon>
        <taxon>Arachnia</taxon>
    </lineage>
</organism>
<feature type="chain" id="PRO_5044228447" description="PKD domain-containing protein" evidence="2">
    <location>
        <begin position="19"/>
        <end position="305"/>
    </location>
</feature>
<gene>
    <name evidence="3" type="ORF">J5A53_02475</name>
</gene>
<evidence type="ECO:0008006" key="5">
    <source>
        <dbReference type="Google" id="ProtNLM"/>
    </source>
</evidence>